<dbReference type="EMBL" id="MGDD01000104">
    <property type="protein sequence ID" value="OGL46968.1"/>
    <property type="molecule type" value="Genomic_DNA"/>
</dbReference>
<comment type="caution">
    <text evidence="1">The sequence shown here is derived from an EMBL/GenBank/DDBJ whole genome shotgun (WGS) entry which is preliminary data.</text>
</comment>
<accession>A0A1F7S0Z5</accession>
<dbReference type="InterPro" id="IPR019088">
    <property type="entry name" value="CHP02186-rel_TM"/>
</dbReference>
<sequence length="150" mass="17099">MVNTFFRGSKVSIKADIPECDGVAIKLQGEDKELVVNKTGKVAFLWMNVAQIKVHHAPTIYLLAVSDQIQNICSSEQQEMLYLGYGPSKKRILFESEKPLNGSEFDEFIKLKKHDGSYIITYDIKLDRFSETRKKISASLNPLKFLILKE</sequence>
<dbReference type="Proteomes" id="UP000179266">
    <property type="component" value="Unassembled WGS sequence"/>
</dbReference>
<gene>
    <name evidence="1" type="ORF">A2161_09395</name>
</gene>
<proteinExistence type="predicted"/>
<protein>
    <submittedName>
        <fullName evidence="1">Uncharacterized protein</fullName>
    </submittedName>
</protein>
<dbReference type="Pfam" id="PF09608">
    <property type="entry name" value="Alph_Pro_TM"/>
    <property type="match status" value="1"/>
</dbReference>
<reference evidence="1 2" key="1">
    <citation type="journal article" date="2016" name="Nat. Commun.">
        <title>Thousands of microbial genomes shed light on interconnected biogeochemical processes in an aquifer system.</title>
        <authorList>
            <person name="Anantharaman K."/>
            <person name="Brown C.T."/>
            <person name="Hug L.A."/>
            <person name="Sharon I."/>
            <person name="Castelle C.J."/>
            <person name="Probst A.J."/>
            <person name="Thomas B.C."/>
            <person name="Singh A."/>
            <person name="Wilkins M.J."/>
            <person name="Karaoz U."/>
            <person name="Brodie E.L."/>
            <person name="Williams K.H."/>
            <person name="Hubbard S.S."/>
            <person name="Banfield J.F."/>
        </authorList>
    </citation>
    <scope>NUCLEOTIDE SEQUENCE [LARGE SCALE GENOMIC DNA]</scope>
</reference>
<dbReference type="AlphaFoldDB" id="A0A1F7S0Z5"/>
<name>A0A1F7S0Z5_9BACT</name>
<organism evidence="1 2">
    <name type="scientific">Candidatus Schekmanbacteria bacterium RBG_13_48_7</name>
    <dbReference type="NCBI Taxonomy" id="1817878"/>
    <lineage>
        <taxon>Bacteria</taxon>
        <taxon>Candidatus Schekmaniibacteriota</taxon>
    </lineage>
</organism>
<evidence type="ECO:0000313" key="1">
    <source>
        <dbReference type="EMBL" id="OGL46968.1"/>
    </source>
</evidence>
<evidence type="ECO:0000313" key="2">
    <source>
        <dbReference type="Proteomes" id="UP000179266"/>
    </source>
</evidence>